<evidence type="ECO:0000256" key="6">
    <source>
        <dbReference type="ARBA" id="ARBA00023136"/>
    </source>
</evidence>
<name>X0XQE9_9ZZZZ</name>
<dbReference type="PROSITE" id="PS50928">
    <property type="entry name" value="ABC_TM1"/>
    <property type="match status" value="1"/>
</dbReference>
<organism evidence="9">
    <name type="scientific">marine sediment metagenome</name>
    <dbReference type="NCBI Taxonomy" id="412755"/>
    <lineage>
        <taxon>unclassified sequences</taxon>
        <taxon>metagenomes</taxon>
        <taxon>ecological metagenomes</taxon>
    </lineage>
</organism>
<dbReference type="SUPFAM" id="SSF161098">
    <property type="entry name" value="MetI-like"/>
    <property type="match status" value="1"/>
</dbReference>
<comment type="caution">
    <text evidence="9">The sequence shown here is derived from an EMBL/GenBank/DDBJ whole genome shotgun (WGS) entry which is preliminary data.</text>
</comment>
<proteinExistence type="predicted"/>
<evidence type="ECO:0000256" key="7">
    <source>
        <dbReference type="SAM" id="Phobius"/>
    </source>
</evidence>
<keyword evidence="3" id="KW-1003">Cell membrane</keyword>
<evidence type="ECO:0000256" key="1">
    <source>
        <dbReference type="ARBA" id="ARBA00004651"/>
    </source>
</evidence>
<dbReference type="PANTHER" id="PTHR43163">
    <property type="entry name" value="DIPEPTIDE TRANSPORT SYSTEM PERMEASE PROTEIN DPPB-RELATED"/>
    <property type="match status" value="1"/>
</dbReference>
<keyword evidence="2" id="KW-0813">Transport</keyword>
<dbReference type="Pfam" id="PF00528">
    <property type="entry name" value="BPD_transp_1"/>
    <property type="match status" value="1"/>
</dbReference>
<feature type="transmembrane region" description="Helical" evidence="7">
    <location>
        <begin position="48"/>
        <end position="72"/>
    </location>
</feature>
<dbReference type="PANTHER" id="PTHR43163:SF6">
    <property type="entry name" value="DIPEPTIDE TRANSPORT SYSTEM PERMEASE PROTEIN DPPB-RELATED"/>
    <property type="match status" value="1"/>
</dbReference>
<feature type="transmembrane region" description="Helical" evidence="7">
    <location>
        <begin position="92"/>
        <end position="111"/>
    </location>
</feature>
<dbReference type="Gene3D" id="1.10.3720.10">
    <property type="entry name" value="MetI-like"/>
    <property type="match status" value="1"/>
</dbReference>
<comment type="subcellular location">
    <subcellularLocation>
        <location evidence="1">Cell membrane</location>
        <topology evidence="1">Multi-pass membrane protein</topology>
    </subcellularLocation>
</comment>
<evidence type="ECO:0000259" key="8">
    <source>
        <dbReference type="PROSITE" id="PS50928"/>
    </source>
</evidence>
<feature type="non-terminal residue" evidence="9">
    <location>
        <position position="115"/>
    </location>
</feature>
<keyword evidence="5 7" id="KW-1133">Transmembrane helix</keyword>
<evidence type="ECO:0000256" key="2">
    <source>
        <dbReference type="ARBA" id="ARBA00022448"/>
    </source>
</evidence>
<evidence type="ECO:0000313" key="9">
    <source>
        <dbReference type="EMBL" id="GAG45455.1"/>
    </source>
</evidence>
<dbReference type="GO" id="GO:0005886">
    <property type="term" value="C:plasma membrane"/>
    <property type="evidence" value="ECO:0007669"/>
    <property type="project" value="UniProtKB-SubCell"/>
</dbReference>
<evidence type="ECO:0000256" key="4">
    <source>
        <dbReference type="ARBA" id="ARBA00022692"/>
    </source>
</evidence>
<keyword evidence="4 7" id="KW-0812">Transmembrane</keyword>
<dbReference type="InterPro" id="IPR035906">
    <property type="entry name" value="MetI-like_sf"/>
</dbReference>
<reference evidence="9" key="1">
    <citation type="journal article" date="2014" name="Front. Microbiol.">
        <title>High frequency of phylogenetically diverse reductive dehalogenase-homologous genes in deep subseafloor sedimentary metagenomes.</title>
        <authorList>
            <person name="Kawai M."/>
            <person name="Futagami T."/>
            <person name="Toyoda A."/>
            <person name="Takaki Y."/>
            <person name="Nishi S."/>
            <person name="Hori S."/>
            <person name="Arai W."/>
            <person name="Tsubouchi T."/>
            <person name="Morono Y."/>
            <person name="Uchiyama I."/>
            <person name="Ito T."/>
            <person name="Fujiyama A."/>
            <person name="Inagaki F."/>
            <person name="Takami H."/>
        </authorList>
    </citation>
    <scope>NUCLEOTIDE SEQUENCE</scope>
    <source>
        <strain evidence="9">Expedition CK06-06</strain>
    </source>
</reference>
<dbReference type="AlphaFoldDB" id="X0XQE9"/>
<dbReference type="InterPro" id="IPR000515">
    <property type="entry name" value="MetI-like"/>
</dbReference>
<dbReference type="GO" id="GO:0055085">
    <property type="term" value="P:transmembrane transport"/>
    <property type="evidence" value="ECO:0007669"/>
    <property type="project" value="InterPro"/>
</dbReference>
<dbReference type="EMBL" id="BARS01058097">
    <property type="protein sequence ID" value="GAG45455.1"/>
    <property type="molecule type" value="Genomic_DNA"/>
</dbReference>
<dbReference type="CDD" id="cd06261">
    <property type="entry name" value="TM_PBP2"/>
    <property type="match status" value="1"/>
</dbReference>
<gene>
    <name evidence="9" type="ORF">S01H1_84897</name>
</gene>
<evidence type="ECO:0000256" key="5">
    <source>
        <dbReference type="ARBA" id="ARBA00022989"/>
    </source>
</evidence>
<keyword evidence="6 7" id="KW-0472">Membrane</keyword>
<feature type="non-terminal residue" evidence="9">
    <location>
        <position position="1"/>
    </location>
</feature>
<feature type="domain" description="ABC transmembrane type-1" evidence="8">
    <location>
        <begin position="1"/>
        <end position="111"/>
    </location>
</feature>
<sequence length="115" mass="12673">TIPMAIIARMTRSAMLEVLQEDYIRTAYAKGLRERVVILRHAMKNASLPVITIIGLQVGTLLAGAIMTETVFSWPGIGKWVYDAILARDYPVVQVAVLVITMVIAVINLTVDVSY</sequence>
<protein>
    <recommendedName>
        <fullName evidence="8">ABC transmembrane type-1 domain-containing protein</fullName>
    </recommendedName>
</protein>
<evidence type="ECO:0000256" key="3">
    <source>
        <dbReference type="ARBA" id="ARBA00022475"/>
    </source>
</evidence>
<accession>X0XQE9</accession>